<dbReference type="EMBL" id="LXQA011318601">
    <property type="protein sequence ID" value="MCI93063.1"/>
    <property type="molecule type" value="Genomic_DNA"/>
</dbReference>
<dbReference type="PANTHER" id="PTHR33528">
    <property type="entry name" value="OS07G0239500 PROTEIN"/>
    <property type="match status" value="1"/>
</dbReference>
<keyword evidence="2" id="KW-1185">Reference proteome</keyword>
<dbReference type="Proteomes" id="UP000265520">
    <property type="component" value="Unassembled WGS sequence"/>
</dbReference>
<dbReference type="Pfam" id="PF15054">
    <property type="entry name" value="DUF4535"/>
    <property type="match status" value="1"/>
</dbReference>
<dbReference type="PANTHER" id="PTHR33528:SF17">
    <property type="entry name" value="TRANSMEMBRANE PROTEIN"/>
    <property type="match status" value="1"/>
</dbReference>
<evidence type="ECO:0000313" key="2">
    <source>
        <dbReference type="Proteomes" id="UP000265520"/>
    </source>
</evidence>
<comment type="caution">
    <text evidence="1">The sequence shown here is derived from an EMBL/GenBank/DDBJ whole genome shotgun (WGS) entry which is preliminary data.</text>
</comment>
<name>A0A392W021_9FABA</name>
<dbReference type="InterPro" id="IPR027854">
    <property type="entry name" value="STMP1"/>
</dbReference>
<reference evidence="1 2" key="1">
    <citation type="journal article" date="2018" name="Front. Plant Sci.">
        <title>Red Clover (Trifolium pratense) and Zigzag Clover (T. medium) - A Picture of Genomic Similarities and Differences.</title>
        <authorList>
            <person name="Dluhosova J."/>
            <person name="Istvanek J."/>
            <person name="Nedelnik J."/>
            <person name="Repkova J."/>
        </authorList>
    </citation>
    <scope>NUCLEOTIDE SEQUENCE [LARGE SCALE GENOMIC DNA]</scope>
    <source>
        <strain evidence="2">cv. 10/8</strain>
        <tissue evidence="1">Leaf</tissue>
    </source>
</reference>
<sequence>MGIIRRFFAFISGNLVGIYVAQNYEVPNIKKEANNFLFQLKEIEEKYRKHNKKSGNDDNDD</sequence>
<dbReference type="AlphaFoldDB" id="A0A392W021"/>
<proteinExistence type="predicted"/>
<protein>
    <submittedName>
        <fullName evidence="1">Uncharacterized protein</fullName>
    </submittedName>
</protein>
<feature type="non-terminal residue" evidence="1">
    <location>
        <position position="61"/>
    </location>
</feature>
<organism evidence="1 2">
    <name type="scientific">Trifolium medium</name>
    <dbReference type="NCBI Taxonomy" id="97028"/>
    <lineage>
        <taxon>Eukaryota</taxon>
        <taxon>Viridiplantae</taxon>
        <taxon>Streptophyta</taxon>
        <taxon>Embryophyta</taxon>
        <taxon>Tracheophyta</taxon>
        <taxon>Spermatophyta</taxon>
        <taxon>Magnoliopsida</taxon>
        <taxon>eudicotyledons</taxon>
        <taxon>Gunneridae</taxon>
        <taxon>Pentapetalae</taxon>
        <taxon>rosids</taxon>
        <taxon>fabids</taxon>
        <taxon>Fabales</taxon>
        <taxon>Fabaceae</taxon>
        <taxon>Papilionoideae</taxon>
        <taxon>50 kb inversion clade</taxon>
        <taxon>NPAAA clade</taxon>
        <taxon>Hologalegina</taxon>
        <taxon>IRL clade</taxon>
        <taxon>Trifolieae</taxon>
        <taxon>Trifolium</taxon>
    </lineage>
</organism>
<evidence type="ECO:0000313" key="1">
    <source>
        <dbReference type="EMBL" id="MCI93063.1"/>
    </source>
</evidence>
<accession>A0A392W021</accession>